<evidence type="ECO:0000259" key="1">
    <source>
        <dbReference type="Pfam" id="PF14470"/>
    </source>
</evidence>
<accession>A0A382ZH76</accession>
<gene>
    <name evidence="2" type="ORF">METZ01_LOCUS446912</name>
</gene>
<dbReference type="InterPro" id="IPR039519">
    <property type="entry name" value="YokE-like_PH"/>
</dbReference>
<protein>
    <recommendedName>
        <fullName evidence="1">YokE-like PH domain-containing protein</fullName>
    </recommendedName>
</protein>
<dbReference type="EMBL" id="UINC01183340">
    <property type="protein sequence ID" value="SVD94058.1"/>
    <property type="molecule type" value="Genomic_DNA"/>
</dbReference>
<feature type="domain" description="YokE-like PH" evidence="1">
    <location>
        <begin position="19"/>
        <end position="111"/>
    </location>
</feature>
<evidence type="ECO:0000313" key="2">
    <source>
        <dbReference type="EMBL" id="SVD94058.1"/>
    </source>
</evidence>
<proteinExistence type="predicted"/>
<dbReference type="AlphaFoldDB" id="A0A382ZH76"/>
<sequence>MQLTDSIPEAIQRKLDTCLDVDEEIRIALETDVDDSGKFNPRWLVTTTKRVMVLDLNGSGQDLAVPLEDIQKVHVEPLVGGGSMEVNTYSDSIPLISYSQSRAERFVEASRGIE</sequence>
<dbReference type="Pfam" id="PF14470">
    <property type="entry name" value="bPH_3"/>
    <property type="match status" value="1"/>
</dbReference>
<name>A0A382ZH76_9ZZZZ</name>
<feature type="non-terminal residue" evidence="2">
    <location>
        <position position="114"/>
    </location>
</feature>
<organism evidence="2">
    <name type="scientific">marine metagenome</name>
    <dbReference type="NCBI Taxonomy" id="408172"/>
    <lineage>
        <taxon>unclassified sequences</taxon>
        <taxon>metagenomes</taxon>
        <taxon>ecological metagenomes</taxon>
    </lineage>
</organism>
<reference evidence="2" key="1">
    <citation type="submission" date="2018-05" db="EMBL/GenBank/DDBJ databases">
        <authorList>
            <person name="Lanie J.A."/>
            <person name="Ng W.-L."/>
            <person name="Kazmierczak K.M."/>
            <person name="Andrzejewski T.M."/>
            <person name="Davidsen T.M."/>
            <person name="Wayne K.J."/>
            <person name="Tettelin H."/>
            <person name="Glass J.I."/>
            <person name="Rusch D."/>
            <person name="Podicherti R."/>
            <person name="Tsui H.-C.T."/>
            <person name="Winkler M.E."/>
        </authorList>
    </citation>
    <scope>NUCLEOTIDE SEQUENCE</scope>
</reference>